<proteinExistence type="predicted"/>
<reference evidence="4" key="2">
    <citation type="journal article" date="2021" name="Genome Biol. Evol.">
        <title>Developing a high-quality reference genome for a parasitic bivalve with doubly uniparental inheritance (Bivalvia: Unionida).</title>
        <authorList>
            <person name="Smith C.H."/>
        </authorList>
    </citation>
    <scope>NUCLEOTIDE SEQUENCE</scope>
    <source>
        <strain evidence="4">CHS0354</strain>
        <tissue evidence="4">Mantle</tissue>
    </source>
</reference>
<keyword evidence="5" id="KW-1185">Reference proteome</keyword>
<dbReference type="InterPro" id="IPR018247">
    <property type="entry name" value="EF_Hand_1_Ca_BS"/>
</dbReference>
<dbReference type="Proteomes" id="UP001195483">
    <property type="component" value="Unassembled WGS sequence"/>
</dbReference>
<keyword evidence="2" id="KW-0106">Calcium</keyword>
<feature type="domain" description="EF-hand" evidence="3">
    <location>
        <begin position="55"/>
        <end position="90"/>
    </location>
</feature>
<evidence type="ECO:0000313" key="5">
    <source>
        <dbReference type="Proteomes" id="UP001195483"/>
    </source>
</evidence>
<dbReference type="GO" id="GO:0016460">
    <property type="term" value="C:myosin II complex"/>
    <property type="evidence" value="ECO:0007669"/>
    <property type="project" value="TreeGrafter"/>
</dbReference>
<evidence type="ECO:0000313" key="4">
    <source>
        <dbReference type="EMBL" id="KAK3601261.1"/>
    </source>
</evidence>
<accession>A0AAE0W4K1</accession>
<dbReference type="PROSITE" id="PS00018">
    <property type="entry name" value="EF_HAND_1"/>
    <property type="match status" value="3"/>
</dbReference>
<reference evidence="4" key="1">
    <citation type="journal article" date="2021" name="Genome Biol. Evol.">
        <title>A High-Quality Reference Genome for a Parasitic Bivalve with Doubly Uniparental Inheritance (Bivalvia: Unionida).</title>
        <authorList>
            <person name="Smith C.H."/>
        </authorList>
    </citation>
    <scope>NUCLEOTIDE SEQUENCE</scope>
    <source>
        <strain evidence="4">CHS0354</strain>
    </source>
</reference>
<gene>
    <name evidence="4" type="ORF">CHS0354_040440</name>
</gene>
<sequence length="161" mass="18451">MKVQDKLYGFTHVDQLTEEQISEFKDVFSELDKDGDGIINTKELETVMRSLGQNLTEAELQRMINDVDADGKGSIDFPEFLAMMTRNTKERKLSEDEIRKLFEVFDMDGDGYISAAELKQLMINLGQKVTDDDVDEMIRTADLDGDGQVNYDEFVRLMMSK</sequence>
<dbReference type="GO" id="GO:0005509">
    <property type="term" value="F:calcium ion binding"/>
    <property type="evidence" value="ECO:0007669"/>
    <property type="project" value="InterPro"/>
</dbReference>
<evidence type="ECO:0000256" key="2">
    <source>
        <dbReference type="ARBA" id="ARBA00022837"/>
    </source>
</evidence>
<dbReference type="AlphaFoldDB" id="A0AAE0W4K1"/>
<reference evidence="4" key="3">
    <citation type="submission" date="2023-05" db="EMBL/GenBank/DDBJ databases">
        <authorList>
            <person name="Smith C.H."/>
        </authorList>
    </citation>
    <scope>NUCLEOTIDE SEQUENCE</scope>
    <source>
        <strain evidence="4">CHS0354</strain>
        <tissue evidence="4">Mantle</tissue>
    </source>
</reference>
<comment type="caution">
    <text evidence="4">The sequence shown here is derived from an EMBL/GenBank/DDBJ whole genome shotgun (WGS) entry which is preliminary data.</text>
</comment>
<dbReference type="InterPro" id="IPR050230">
    <property type="entry name" value="CALM/Myosin/TropC-like"/>
</dbReference>
<protein>
    <recommendedName>
        <fullName evidence="3">EF-hand domain-containing protein</fullName>
    </recommendedName>
</protein>
<organism evidence="4 5">
    <name type="scientific">Potamilus streckersoni</name>
    <dbReference type="NCBI Taxonomy" id="2493646"/>
    <lineage>
        <taxon>Eukaryota</taxon>
        <taxon>Metazoa</taxon>
        <taxon>Spiralia</taxon>
        <taxon>Lophotrochozoa</taxon>
        <taxon>Mollusca</taxon>
        <taxon>Bivalvia</taxon>
        <taxon>Autobranchia</taxon>
        <taxon>Heteroconchia</taxon>
        <taxon>Palaeoheterodonta</taxon>
        <taxon>Unionida</taxon>
        <taxon>Unionoidea</taxon>
        <taxon>Unionidae</taxon>
        <taxon>Ambleminae</taxon>
        <taxon>Lampsilini</taxon>
        <taxon>Potamilus</taxon>
    </lineage>
</organism>
<dbReference type="InterPro" id="IPR002048">
    <property type="entry name" value="EF_hand_dom"/>
</dbReference>
<feature type="domain" description="EF-hand" evidence="3">
    <location>
        <begin position="19"/>
        <end position="54"/>
    </location>
</feature>
<evidence type="ECO:0000256" key="1">
    <source>
        <dbReference type="ARBA" id="ARBA00022737"/>
    </source>
</evidence>
<dbReference type="Gene3D" id="1.10.238.10">
    <property type="entry name" value="EF-hand"/>
    <property type="match status" value="2"/>
</dbReference>
<evidence type="ECO:0000259" key="3">
    <source>
        <dbReference type="PROSITE" id="PS50222"/>
    </source>
</evidence>
<dbReference type="CDD" id="cd00051">
    <property type="entry name" value="EFh"/>
    <property type="match status" value="2"/>
</dbReference>
<dbReference type="SUPFAM" id="SSF47473">
    <property type="entry name" value="EF-hand"/>
    <property type="match status" value="1"/>
</dbReference>
<feature type="domain" description="EF-hand" evidence="3">
    <location>
        <begin position="93"/>
        <end position="128"/>
    </location>
</feature>
<keyword evidence="1" id="KW-0677">Repeat</keyword>
<dbReference type="InterPro" id="IPR011992">
    <property type="entry name" value="EF-hand-dom_pair"/>
</dbReference>
<dbReference type="PROSITE" id="PS50222">
    <property type="entry name" value="EF_HAND_2"/>
    <property type="match status" value="4"/>
</dbReference>
<dbReference type="SMART" id="SM00054">
    <property type="entry name" value="EFh"/>
    <property type="match status" value="4"/>
</dbReference>
<feature type="domain" description="EF-hand" evidence="3">
    <location>
        <begin position="129"/>
        <end position="161"/>
    </location>
</feature>
<dbReference type="PANTHER" id="PTHR23048:SF0">
    <property type="entry name" value="CALMODULIN LIKE 3"/>
    <property type="match status" value="1"/>
</dbReference>
<dbReference type="EMBL" id="JAEAOA010002336">
    <property type="protein sequence ID" value="KAK3601261.1"/>
    <property type="molecule type" value="Genomic_DNA"/>
</dbReference>
<dbReference type="PANTHER" id="PTHR23048">
    <property type="entry name" value="MYOSIN LIGHT CHAIN 1, 3"/>
    <property type="match status" value="1"/>
</dbReference>
<name>A0AAE0W4K1_9BIVA</name>
<dbReference type="Pfam" id="PF13499">
    <property type="entry name" value="EF-hand_7"/>
    <property type="match status" value="2"/>
</dbReference>
<dbReference type="FunFam" id="1.10.238.10:FF:000527">
    <property type="entry name" value="Calmodulin-3"/>
    <property type="match status" value="1"/>
</dbReference>